<dbReference type="EMBL" id="SDCM01000059">
    <property type="protein sequence ID" value="TCX63262.1"/>
    <property type="molecule type" value="Genomic_DNA"/>
</dbReference>
<sequence>MEHLTEYLLNQILNGNAILFLGAGASLESQSEDGKYKGMTGNQLKDLICDEFLSGKSKNKSLSYVGAVTKDLASTGPVHELINKHTSELLPTVGHSIIPKIRWKAIATTNYDELVEKAYKNNSKPIQILKRIVGDNDDIQSILSDVNAVPLLKLHGCISRLNDHQLPLILSSHDYHKFRLNRNSLFSTLKELAYNHPIVFCGYSISDENIRDLIFDVSEIKNERPKYVLVDPTLEKQDISYWSSNRFECIPLTFVQFMKSLGEELNDNMAKLSTAVKNTAITFKKYIASHDIPSANLLAYVERELLHIHPGLTSDTITPNNFYKGNSRGFSWLMNDYDIPRRIFDSIIEDTIFDTHNADSQKTLFYVVKGYAGSGKSICLKRTAWEVGVTYNAPSFYLNEGAQIRKEYIFELCYLINERIYIFIDDILDLGNDALELIKEAKKNLLPITFISTGRTNEWNTHGEFFEQEVNSTFDLLDLNDSEVRNLLEKLTRYNCLGYLGTLPENERFNYLKSRLDNQLLVALHEATEGKTFEEIIIDEYENIYPLEAKVAYLDVCSLHRFDIGVRAGLLSRIEGVNFNEFYKKLMAPLENIVNVNYDYRVGDYVYKSRHQHIANIVFSKTLPSAEEKSQQIIKIIRYLNVSYEADNLAISQMIKGRILADEFTNKSLVNSIFNVAEDAGIHPAVINHQRAVFELHHPGGDLRAALNYINKAEEEPGSLSRKTLQHTKSNIYRRLASSSNIDVEKRKLRQDALTILNRSMSGTRDSLPYFTKGQILFEELKERMDLVKESDSETEDEVINELTKQMESNLVTGLQLFPSDDKLLMLESDYSSYIKDSPRALKALEQSFRKNKDSIYTAVRLARSYFSTNRREEAISLLRSTLSNHPINKTLHFEIAKLLILMDEFSNRDEILTHLKRSFSTGDTHYEARYTYARHEYLYGDITKSKKEFAELAKIPYPPSALNKVRGDMKTPEGNKIIYHGTVSSVHGSFCFINCIEFSENIYVHYTALVNSADWPKIIPGARISCHIGFSFRGIAGHSLAVA</sequence>
<organism evidence="2">
    <name type="scientific">Klebsiella pneumoniae</name>
    <dbReference type="NCBI Taxonomy" id="573"/>
    <lineage>
        <taxon>Bacteria</taxon>
        <taxon>Pseudomonadati</taxon>
        <taxon>Pseudomonadota</taxon>
        <taxon>Gammaproteobacteria</taxon>
        <taxon>Enterobacterales</taxon>
        <taxon>Enterobacteriaceae</taxon>
        <taxon>Klebsiella/Raoultella group</taxon>
        <taxon>Klebsiella</taxon>
        <taxon>Klebsiella pneumoniae complex</taxon>
    </lineage>
</organism>
<evidence type="ECO:0000313" key="2">
    <source>
        <dbReference type="EMBL" id="TCX63262.1"/>
    </source>
</evidence>
<evidence type="ECO:0000259" key="1">
    <source>
        <dbReference type="Pfam" id="PF25199"/>
    </source>
</evidence>
<comment type="caution">
    <text evidence="2">The sequence shown here is derived from an EMBL/GenBank/DDBJ whole genome shotgun (WGS) entry which is preliminary data.</text>
</comment>
<dbReference type="SUPFAM" id="SSF48452">
    <property type="entry name" value="TPR-like"/>
    <property type="match status" value="1"/>
</dbReference>
<dbReference type="InterPro" id="IPR027417">
    <property type="entry name" value="P-loop_NTPase"/>
</dbReference>
<gene>
    <name evidence="2" type="ORF">ETE64_23405</name>
</gene>
<protein>
    <submittedName>
        <fullName evidence="2">SIR2 family protein</fullName>
    </submittedName>
</protein>
<dbReference type="InterPro" id="IPR057574">
    <property type="entry name" value="nSTAND_NTPase5_dom"/>
</dbReference>
<dbReference type="AlphaFoldDB" id="A0A483KHJ9"/>
<reference evidence="2" key="1">
    <citation type="submission" date="2019-01" db="EMBL/GenBank/DDBJ databases">
        <authorList>
            <person name="Lista F."/>
            <person name="Anselmo A."/>
        </authorList>
    </citation>
    <scope>NUCLEOTIDE SEQUENCE</scope>
    <source>
        <strain evidence="2">10S</strain>
    </source>
</reference>
<dbReference type="SUPFAM" id="SSF52540">
    <property type="entry name" value="P-loop containing nucleoside triphosphate hydrolases"/>
    <property type="match status" value="1"/>
</dbReference>
<dbReference type="Gene3D" id="1.25.40.10">
    <property type="entry name" value="Tetratricopeptide repeat domain"/>
    <property type="match status" value="1"/>
</dbReference>
<name>A0A483KHJ9_KLEPN</name>
<dbReference type="Pfam" id="PF25199">
    <property type="entry name" value="nSTAND_NTPase5"/>
    <property type="match status" value="1"/>
</dbReference>
<proteinExistence type="predicted"/>
<dbReference type="Pfam" id="PF13289">
    <property type="entry name" value="SIR2_2"/>
    <property type="match status" value="1"/>
</dbReference>
<accession>A0A483KHJ9</accession>
<feature type="domain" description="Novel STAND NTPase 5" evidence="1">
    <location>
        <begin position="321"/>
        <end position="464"/>
    </location>
</feature>
<dbReference type="InterPro" id="IPR011990">
    <property type="entry name" value="TPR-like_helical_dom_sf"/>
</dbReference>
<dbReference type="RefSeq" id="WP_065782507.1">
    <property type="nucleotide sequence ID" value="NZ_BIIR01000037.1"/>
</dbReference>